<proteinExistence type="inferred from homology"/>
<keyword evidence="10" id="KW-1185">Reference proteome</keyword>
<dbReference type="RefSeq" id="WP_062154171.1">
    <property type="nucleotide sequence ID" value="NZ_CP012373.2"/>
</dbReference>
<dbReference type="SUPFAM" id="SSF53335">
    <property type="entry name" value="S-adenosyl-L-methionine-dependent methyltransferases"/>
    <property type="match status" value="1"/>
</dbReference>
<protein>
    <recommendedName>
        <fullName evidence="2">site-specific DNA-methyltransferase (adenine-specific)</fullName>
        <ecNumber evidence="2">2.1.1.72</ecNumber>
    </recommendedName>
</protein>
<evidence type="ECO:0000256" key="1">
    <source>
        <dbReference type="ARBA" id="ARBA00006594"/>
    </source>
</evidence>
<dbReference type="PRINTS" id="PR00507">
    <property type="entry name" value="N12N6MTFRASE"/>
</dbReference>
<dbReference type="Gene3D" id="3.40.50.150">
    <property type="entry name" value="Vaccinia Virus protein VP39"/>
    <property type="match status" value="1"/>
</dbReference>
<keyword evidence="5" id="KW-0949">S-adenosyl-L-methionine</keyword>
<dbReference type="InterPro" id="IPR003356">
    <property type="entry name" value="DNA_methylase_A-5"/>
</dbReference>
<dbReference type="PANTHER" id="PTHR42933:SF4">
    <property type="entry name" value="TYPE I RESTRICTION ENZYME ECOKI METHYLASE SUBUNIT"/>
    <property type="match status" value="1"/>
</dbReference>
<evidence type="ECO:0000256" key="5">
    <source>
        <dbReference type="ARBA" id="ARBA00022691"/>
    </source>
</evidence>
<evidence type="ECO:0000259" key="8">
    <source>
        <dbReference type="Pfam" id="PF02384"/>
    </source>
</evidence>
<dbReference type="EMBL" id="CP018889">
    <property type="protein sequence ID" value="AUI68877.1"/>
    <property type="molecule type" value="Genomic_DNA"/>
</dbReference>
<dbReference type="InterPro" id="IPR051537">
    <property type="entry name" value="DNA_Adenine_Mtase"/>
</dbReference>
<dbReference type="GO" id="GO:0003677">
    <property type="term" value="F:DNA binding"/>
    <property type="evidence" value="ECO:0007669"/>
    <property type="project" value="InterPro"/>
</dbReference>
<keyword evidence="4" id="KW-0808">Transferase</keyword>
<dbReference type="Proteomes" id="UP000234271">
    <property type="component" value="Chromosome"/>
</dbReference>
<dbReference type="AlphaFoldDB" id="A0A2N9YEG0"/>
<dbReference type="OrthoDB" id="5749002at2"/>
<evidence type="ECO:0000313" key="9">
    <source>
        <dbReference type="EMBL" id="AUI68877.1"/>
    </source>
</evidence>
<accession>A0A2N9YEG0</accession>
<dbReference type="GO" id="GO:0032259">
    <property type="term" value="P:methylation"/>
    <property type="evidence" value="ECO:0007669"/>
    <property type="project" value="UniProtKB-KW"/>
</dbReference>
<dbReference type="InterPro" id="IPR038333">
    <property type="entry name" value="T1MK-like_N_sf"/>
</dbReference>
<dbReference type="EC" id="2.1.1.72" evidence="2"/>
<dbReference type="REBASE" id="231382">
    <property type="entry name" value="M.Ble401ORF9255P"/>
</dbReference>
<dbReference type="KEGG" id="blep:AL038_15000"/>
<name>A0A2N9YEG0_9GAMM</name>
<organism evidence="9 10">
    <name type="scientific">Beggiatoa leptomitoformis</name>
    <dbReference type="NCBI Taxonomy" id="288004"/>
    <lineage>
        <taxon>Bacteria</taxon>
        <taxon>Pseudomonadati</taxon>
        <taxon>Pseudomonadota</taxon>
        <taxon>Gammaproteobacteria</taxon>
        <taxon>Thiotrichales</taxon>
        <taxon>Thiotrichaceae</taxon>
        <taxon>Beggiatoa</taxon>
    </lineage>
</organism>
<keyword evidence="3 9" id="KW-0489">Methyltransferase</keyword>
<evidence type="ECO:0000256" key="3">
    <source>
        <dbReference type="ARBA" id="ARBA00022603"/>
    </source>
</evidence>
<dbReference type="GO" id="GO:0009007">
    <property type="term" value="F:site-specific DNA-methyltransferase (adenine-specific) activity"/>
    <property type="evidence" value="ECO:0007669"/>
    <property type="project" value="UniProtKB-EC"/>
</dbReference>
<evidence type="ECO:0000256" key="6">
    <source>
        <dbReference type="ARBA" id="ARBA00022747"/>
    </source>
</evidence>
<sequence length="474" mass="54161">MHSKVRQQPAVYYKGNMDTREIAQKLWEPAKALQQNGLAYHDYVDNLTWLLFLKIAPAIDMIEELPATLNWRILLTTPTAQQLAYYQHILITLRQSTHPSIAALFSQARTQLKTVQQLKQLLETLTVLDDIVIDDLGEIYGEFLDLYALNDQEHLVPPRSLVDTLVILTQPQLGELIHDPAADTAGFLVAADQYVQITSDCDVFEDDCIPDITPAMPQAMLLGIEQDLARQRLAIMHCLLHEIDDTPHLPVQWGNSLLMERHALPSVDVVLSSLVFITEQRHEATQQTQTLALLRHSYHALKPKGRAAIIVPDAVLHATGHAQKVRKELLDNFVVHTVLRLPQGIFYPHQIPAHVLFFYRGEQPTERTQNVWFYDMRSQSTGFGRHLRLKRQHLMGFETAFGEDNYGTSPRQGEGKKSRWHSYSRQWLTQKNDSLDLAYLHEQETNSYEGQESIWTFLESAVAELEDLRDLLGG</sequence>
<dbReference type="GO" id="GO:0008170">
    <property type="term" value="F:N-methyltransferase activity"/>
    <property type="evidence" value="ECO:0007669"/>
    <property type="project" value="InterPro"/>
</dbReference>
<comment type="similarity">
    <text evidence="1">Belongs to the N(4)/N(6)-methyltransferase family.</text>
</comment>
<dbReference type="PANTHER" id="PTHR42933">
    <property type="entry name" value="SLR6095 PROTEIN"/>
    <property type="match status" value="1"/>
</dbReference>
<keyword evidence="6" id="KW-0680">Restriction system</keyword>
<evidence type="ECO:0000256" key="2">
    <source>
        <dbReference type="ARBA" id="ARBA00011900"/>
    </source>
</evidence>
<dbReference type="Gene3D" id="1.20.1260.30">
    <property type="match status" value="1"/>
</dbReference>
<comment type="catalytic activity">
    <reaction evidence="7">
        <text>a 2'-deoxyadenosine in DNA + S-adenosyl-L-methionine = an N(6)-methyl-2'-deoxyadenosine in DNA + S-adenosyl-L-homocysteine + H(+)</text>
        <dbReference type="Rhea" id="RHEA:15197"/>
        <dbReference type="Rhea" id="RHEA-COMP:12418"/>
        <dbReference type="Rhea" id="RHEA-COMP:12419"/>
        <dbReference type="ChEBI" id="CHEBI:15378"/>
        <dbReference type="ChEBI" id="CHEBI:57856"/>
        <dbReference type="ChEBI" id="CHEBI:59789"/>
        <dbReference type="ChEBI" id="CHEBI:90615"/>
        <dbReference type="ChEBI" id="CHEBI:90616"/>
        <dbReference type="EC" id="2.1.1.72"/>
    </reaction>
</comment>
<feature type="domain" description="DNA methylase adenine-specific" evidence="8">
    <location>
        <begin position="133"/>
        <end position="404"/>
    </location>
</feature>
<evidence type="ECO:0000256" key="4">
    <source>
        <dbReference type="ARBA" id="ARBA00022679"/>
    </source>
</evidence>
<dbReference type="GO" id="GO:0009307">
    <property type="term" value="P:DNA restriction-modification system"/>
    <property type="evidence" value="ECO:0007669"/>
    <property type="project" value="UniProtKB-KW"/>
</dbReference>
<dbReference type="STRING" id="288004.AL038_15000"/>
<evidence type="ECO:0000313" key="10">
    <source>
        <dbReference type="Proteomes" id="UP000234271"/>
    </source>
</evidence>
<evidence type="ECO:0000256" key="7">
    <source>
        <dbReference type="ARBA" id="ARBA00047942"/>
    </source>
</evidence>
<dbReference type="Pfam" id="PF02384">
    <property type="entry name" value="N6_Mtase"/>
    <property type="match status" value="1"/>
</dbReference>
<gene>
    <name evidence="9" type="ORF">BLE401_09255</name>
</gene>
<reference evidence="10" key="1">
    <citation type="submission" date="2016-12" db="EMBL/GenBank/DDBJ databases">
        <title>Complete Genome Sequence of Beggiatoa leptomitiformis D-401.</title>
        <authorList>
            <person name="Fomenkov A."/>
            <person name="Vincze T."/>
            <person name="Grabovich M."/>
            <person name="Anton B.P."/>
            <person name="Dubinina G."/>
            <person name="Orlova M."/>
            <person name="Belousova E."/>
            <person name="Roberts R.J."/>
        </authorList>
    </citation>
    <scope>NUCLEOTIDE SEQUENCE [LARGE SCALE GENOMIC DNA]</scope>
    <source>
        <strain evidence="10">D-401</strain>
    </source>
</reference>
<dbReference type="InterPro" id="IPR029063">
    <property type="entry name" value="SAM-dependent_MTases_sf"/>
</dbReference>